<proteinExistence type="inferred from homology"/>
<dbReference type="SUPFAM" id="SSF48452">
    <property type="entry name" value="TPR-like"/>
    <property type="match status" value="1"/>
</dbReference>
<dbReference type="RefSeq" id="XP_024920192.1">
    <property type="nucleotide sequence ID" value="XM_025064424.1"/>
</dbReference>
<dbReference type="GeneID" id="103399427"/>
<keyword evidence="2" id="KW-0802">TPR repeat</keyword>
<dbReference type="Gene3D" id="1.25.40.10">
    <property type="entry name" value="Tetratricopeptide repeat domain"/>
    <property type="match status" value="3"/>
</dbReference>
<dbReference type="PANTHER" id="PTHR10271:SF14">
    <property type="entry name" value="INTERFERON-INDUCED PROTEIN WITH TETRATRICOPEPTIDE REPEATS-RELATED"/>
    <property type="match status" value="1"/>
</dbReference>
<dbReference type="InParanoid" id="A0A3P8UMI8"/>
<accession>A0A3P8UMI8</accession>
<keyword evidence="5" id="KW-1185">Reference proteome</keyword>
<evidence type="ECO:0000313" key="4">
    <source>
        <dbReference type="Ensembl" id="ENSCSEP00000001866.1"/>
    </source>
</evidence>
<dbReference type="FunCoup" id="A0A3P8UMI8">
    <property type="interactions" value="1"/>
</dbReference>
<dbReference type="GO" id="GO:0005829">
    <property type="term" value="C:cytosol"/>
    <property type="evidence" value="ECO:0007669"/>
    <property type="project" value="TreeGrafter"/>
</dbReference>
<dbReference type="KEGG" id="csem:103399427"/>
<dbReference type="OMA" id="KSAAICH"/>
<dbReference type="AlphaFoldDB" id="A0A3P8UMI8"/>
<keyword evidence="1" id="KW-0677">Repeat</keyword>
<evidence type="ECO:0000256" key="1">
    <source>
        <dbReference type="ARBA" id="ARBA00022737"/>
    </source>
</evidence>
<dbReference type="Proteomes" id="UP000265120">
    <property type="component" value="Chromosome 2"/>
</dbReference>
<evidence type="ECO:0000256" key="2">
    <source>
        <dbReference type="ARBA" id="ARBA00022803"/>
    </source>
</evidence>
<dbReference type="OrthoDB" id="10043504at2759"/>
<dbReference type="Ensembl" id="ENSCSET00000001898.1">
    <property type="protein sequence ID" value="ENSCSEP00000001866.1"/>
    <property type="gene ID" value="ENSCSEG00000001267.1"/>
</dbReference>
<dbReference type="InterPro" id="IPR011990">
    <property type="entry name" value="TPR-like_helical_dom_sf"/>
</dbReference>
<dbReference type="STRING" id="244447.ENSCSEP00000001866"/>
<evidence type="ECO:0000256" key="3">
    <source>
        <dbReference type="ARBA" id="ARBA00038336"/>
    </source>
</evidence>
<name>A0A3P8UMI8_CYNSE</name>
<reference evidence="4 5" key="1">
    <citation type="journal article" date="2014" name="Nat. Genet.">
        <title>Whole-genome sequence of a flatfish provides insights into ZW sex chromosome evolution and adaptation to a benthic lifestyle.</title>
        <authorList>
            <person name="Chen S."/>
            <person name="Zhang G."/>
            <person name="Shao C."/>
            <person name="Huang Q."/>
            <person name="Liu G."/>
            <person name="Zhang P."/>
            <person name="Song W."/>
            <person name="An N."/>
            <person name="Chalopin D."/>
            <person name="Volff J.N."/>
            <person name="Hong Y."/>
            <person name="Li Q."/>
            <person name="Sha Z."/>
            <person name="Zhou H."/>
            <person name="Xie M."/>
            <person name="Yu Q."/>
            <person name="Liu Y."/>
            <person name="Xiang H."/>
            <person name="Wang N."/>
            <person name="Wu K."/>
            <person name="Yang C."/>
            <person name="Zhou Q."/>
            <person name="Liao X."/>
            <person name="Yang L."/>
            <person name="Hu Q."/>
            <person name="Zhang J."/>
            <person name="Meng L."/>
            <person name="Jin L."/>
            <person name="Tian Y."/>
            <person name="Lian J."/>
            <person name="Yang J."/>
            <person name="Miao G."/>
            <person name="Liu S."/>
            <person name="Liang Z."/>
            <person name="Yan F."/>
            <person name="Li Y."/>
            <person name="Sun B."/>
            <person name="Zhang H."/>
            <person name="Zhang J."/>
            <person name="Zhu Y."/>
            <person name="Du M."/>
            <person name="Zhao Y."/>
            <person name="Schartl M."/>
            <person name="Tang Q."/>
            <person name="Wang J."/>
        </authorList>
    </citation>
    <scope>NUCLEOTIDE SEQUENCE</scope>
</reference>
<comment type="similarity">
    <text evidence="3">Belongs to the IFIT family.</text>
</comment>
<dbReference type="GeneTree" id="ENSGT00950000182946"/>
<dbReference type="GO" id="GO:0051607">
    <property type="term" value="P:defense response to virus"/>
    <property type="evidence" value="ECO:0007669"/>
    <property type="project" value="TreeGrafter"/>
</dbReference>
<reference evidence="4" key="3">
    <citation type="submission" date="2025-09" db="UniProtKB">
        <authorList>
            <consortium name="Ensembl"/>
        </authorList>
    </citation>
    <scope>IDENTIFICATION</scope>
</reference>
<dbReference type="RefSeq" id="XP_024920195.1">
    <property type="nucleotide sequence ID" value="XM_025064427.1"/>
</dbReference>
<sequence>MSSTLRESTLKDKLEKLECHFTWNLNGSSYYLKRLKENLEDISTDEDGWLGPIYNMLGFIHFHVSSTDEARIFFSRAAEAFSRLRRSDRGPWLMVSYANLAWCHYHQKEEAQSQFYLSEVEALMKEYPSGSEAELHPEICAEKGWVLMYDTKVTASDYLQRAVEMQPDMVEWQTAYVLCQEKQSNLVDFVMKLEEAKDRDPENLYLAAMCLVKRGFSGEKVDENEIDSLANKVLMKPVSSYKSFRQILKCYKYFDLVDRAITVAEKALEKHPDQRYLKRCAAICYKWKVINGKGSPATHDMIKRAISLHQQVVEEYPESSFLINLHLASMYAKTTYDAKKADAIFQELLDKDLEPAEKQLLYNVYAKHLYFNRNDSNASMNYHMKVVEIQHRSFFRLNSIREVQKNYYREKCPEMKRKLSECLRKNTSEEEIIEAMKNDHHV</sequence>
<evidence type="ECO:0000313" key="5">
    <source>
        <dbReference type="Proteomes" id="UP000265120"/>
    </source>
</evidence>
<organism evidence="4 5">
    <name type="scientific">Cynoglossus semilaevis</name>
    <name type="common">Tongue sole</name>
    <dbReference type="NCBI Taxonomy" id="244447"/>
    <lineage>
        <taxon>Eukaryota</taxon>
        <taxon>Metazoa</taxon>
        <taxon>Chordata</taxon>
        <taxon>Craniata</taxon>
        <taxon>Vertebrata</taxon>
        <taxon>Euteleostomi</taxon>
        <taxon>Actinopterygii</taxon>
        <taxon>Neopterygii</taxon>
        <taxon>Teleostei</taxon>
        <taxon>Neoteleostei</taxon>
        <taxon>Acanthomorphata</taxon>
        <taxon>Carangaria</taxon>
        <taxon>Pleuronectiformes</taxon>
        <taxon>Pleuronectoidei</taxon>
        <taxon>Cynoglossidae</taxon>
        <taxon>Cynoglossinae</taxon>
        <taxon>Cynoglossus</taxon>
    </lineage>
</organism>
<dbReference type="Pfam" id="PF13424">
    <property type="entry name" value="TPR_12"/>
    <property type="match status" value="1"/>
</dbReference>
<dbReference type="PANTHER" id="PTHR10271">
    <property type="entry name" value="INTERFERON-INDUCED PROTEIN WITH TETRATRICOPEPTIDE REPEATS"/>
    <property type="match status" value="1"/>
</dbReference>
<reference evidence="4" key="2">
    <citation type="submission" date="2025-08" db="UniProtKB">
        <authorList>
            <consortium name="Ensembl"/>
        </authorList>
    </citation>
    <scope>IDENTIFICATION</scope>
</reference>
<protein>
    <submittedName>
        <fullName evidence="4">Interferon-induced protein with tetratricopeptide repeats 1-like</fullName>
    </submittedName>
</protein>